<feature type="signal peptide" evidence="2">
    <location>
        <begin position="1"/>
        <end position="21"/>
    </location>
</feature>
<name>A0A1B2M3F7_9GAMM</name>
<dbReference type="InterPro" id="IPR018013">
    <property type="entry name" value="Channel_Tsx-like"/>
</dbReference>
<gene>
    <name evidence="3" type="ORF">BFG52_15815</name>
</gene>
<reference evidence="3 4" key="1">
    <citation type="submission" date="2016-08" db="EMBL/GenBank/DDBJ databases">
        <authorList>
            <person name="Seilhamer J.J."/>
        </authorList>
    </citation>
    <scope>NUCLEOTIDE SEQUENCE [LARGE SCALE GENOMIC DNA]</scope>
    <source>
        <strain evidence="3 4">BRTC-1</strain>
    </source>
</reference>
<protein>
    <submittedName>
        <fullName evidence="3">Ion channel protein Tsx</fullName>
    </submittedName>
</protein>
<dbReference type="GO" id="GO:0009279">
    <property type="term" value="C:cell outer membrane"/>
    <property type="evidence" value="ECO:0007669"/>
    <property type="project" value="InterPro"/>
</dbReference>
<sequence length="242" mass="28009">MNFSRALLSTVIFSATTTLSAAPAWQDFSVTALYGEHYKVVDPQQTTITLEYAGKAKYADVFFFLDHLKGGDDHKTTYFELSPRFSLGEITQKDLSYGPIKDVLISTTWESNHDDFDNNFDNFLYGFAVDLDVPYFNYFNLNFYRAHNDKQKNDYQLTASYALPFNWGSQDFLVDGFLDWSTAEKDHPSELNWTTQWKWNLGKNISPDTRLYLGIEHSVWNNKFGIKGQDENNVSALLKYHF</sequence>
<evidence type="ECO:0000256" key="2">
    <source>
        <dbReference type="SAM" id="SignalP"/>
    </source>
</evidence>
<dbReference type="InterPro" id="IPR036777">
    <property type="entry name" value="Channel_Tsx-like_sf"/>
</dbReference>
<dbReference type="Gene3D" id="2.40.230.20">
    <property type="entry name" value="Nucleoside-specific channel-forming protein, Tsx-like"/>
    <property type="match status" value="1"/>
</dbReference>
<keyword evidence="2" id="KW-0732">Signal</keyword>
<evidence type="ECO:0000313" key="4">
    <source>
        <dbReference type="Proteomes" id="UP000093391"/>
    </source>
</evidence>
<dbReference type="AlphaFoldDB" id="A0A1B2M3F7"/>
<evidence type="ECO:0000256" key="1">
    <source>
        <dbReference type="ARBA" id="ARBA00008728"/>
    </source>
</evidence>
<evidence type="ECO:0000313" key="3">
    <source>
        <dbReference type="EMBL" id="AOA59671.1"/>
    </source>
</evidence>
<dbReference type="KEGG" id="ala:BFG52_15815"/>
<dbReference type="Pfam" id="PF03502">
    <property type="entry name" value="Channel_Tsx"/>
    <property type="match status" value="1"/>
</dbReference>
<feature type="chain" id="PRO_5008540026" evidence="2">
    <location>
        <begin position="22"/>
        <end position="242"/>
    </location>
</feature>
<proteinExistence type="inferred from homology"/>
<dbReference type="EMBL" id="CP016895">
    <property type="protein sequence ID" value="AOA59671.1"/>
    <property type="molecule type" value="Genomic_DNA"/>
</dbReference>
<dbReference type="STRING" id="1789224.BFG52_15815"/>
<dbReference type="Proteomes" id="UP000093391">
    <property type="component" value="Chromosome"/>
</dbReference>
<dbReference type="OrthoDB" id="104801at2"/>
<accession>A0A1B2M3F7</accession>
<dbReference type="SUPFAM" id="SSF111364">
    <property type="entry name" value="Tsx-like channel"/>
    <property type="match status" value="1"/>
</dbReference>
<organism evidence="3 4">
    <name type="scientific">Acinetobacter larvae</name>
    <dbReference type="NCBI Taxonomy" id="1789224"/>
    <lineage>
        <taxon>Bacteria</taxon>
        <taxon>Pseudomonadati</taxon>
        <taxon>Pseudomonadota</taxon>
        <taxon>Gammaproteobacteria</taxon>
        <taxon>Moraxellales</taxon>
        <taxon>Moraxellaceae</taxon>
        <taxon>Acinetobacter</taxon>
    </lineage>
</organism>
<keyword evidence="4" id="KW-1185">Reference proteome</keyword>
<comment type="similarity">
    <text evidence="1">Belongs to the nucleoside-specific channel-forming outer membrane porin (Tsx) (TC 1.B.10) family.</text>
</comment>
<dbReference type="RefSeq" id="WP_067558470.1">
    <property type="nucleotide sequence ID" value="NZ_CP016895.1"/>
</dbReference>